<organism evidence="1">
    <name type="scientific">Rhizophora mucronata</name>
    <name type="common">Asiatic mangrove</name>
    <dbReference type="NCBI Taxonomy" id="61149"/>
    <lineage>
        <taxon>Eukaryota</taxon>
        <taxon>Viridiplantae</taxon>
        <taxon>Streptophyta</taxon>
        <taxon>Embryophyta</taxon>
        <taxon>Tracheophyta</taxon>
        <taxon>Spermatophyta</taxon>
        <taxon>Magnoliopsida</taxon>
        <taxon>eudicotyledons</taxon>
        <taxon>Gunneridae</taxon>
        <taxon>Pentapetalae</taxon>
        <taxon>rosids</taxon>
        <taxon>fabids</taxon>
        <taxon>Malpighiales</taxon>
        <taxon>Rhizophoraceae</taxon>
        <taxon>Rhizophora</taxon>
    </lineage>
</organism>
<evidence type="ECO:0000313" key="1">
    <source>
        <dbReference type="EMBL" id="MBX26668.1"/>
    </source>
</evidence>
<dbReference type="EMBL" id="GGEC01046184">
    <property type="protein sequence ID" value="MBX26668.1"/>
    <property type="molecule type" value="Transcribed_RNA"/>
</dbReference>
<reference evidence="1" key="1">
    <citation type="submission" date="2018-02" db="EMBL/GenBank/DDBJ databases">
        <title>Rhizophora mucronata_Transcriptome.</title>
        <authorList>
            <person name="Meera S.P."/>
            <person name="Sreeshan A."/>
            <person name="Augustine A."/>
        </authorList>
    </citation>
    <scope>NUCLEOTIDE SEQUENCE</scope>
    <source>
        <tissue evidence="1">Leaf</tissue>
    </source>
</reference>
<protein>
    <submittedName>
        <fullName evidence="1">Uncharacterized protein</fullName>
    </submittedName>
</protein>
<dbReference type="AlphaFoldDB" id="A0A2P2M8V8"/>
<proteinExistence type="predicted"/>
<name>A0A2P2M8V8_RHIMU</name>
<sequence>MQNTRSFLKFNSHIAFKKEKGERFSSKWKAIKMGSFKIGNTLKASDEEEKIFSST</sequence>
<accession>A0A2P2M8V8</accession>